<dbReference type="GO" id="GO:0000978">
    <property type="term" value="F:RNA polymerase II cis-regulatory region sequence-specific DNA binding"/>
    <property type="evidence" value="ECO:0007669"/>
    <property type="project" value="TreeGrafter"/>
</dbReference>
<feature type="compositionally biased region" description="Basic and acidic residues" evidence="12">
    <location>
        <begin position="287"/>
        <end position="308"/>
    </location>
</feature>
<protein>
    <recommendedName>
        <fullName evidence="17">Kaiso</fullName>
    </recommendedName>
</protein>
<dbReference type="InterPro" id="IPR036236">
    <property type="entry name" value="Znf_C2H2_sf"/>
</dbReference>
<evidence type="ECO:0000259" key="14">
    <source>
        <dbReference type="PROSITE" id="PS50157"/>
    </source>
</evidence>
<dbReference type="SMART" id="SM00225">
    <property type="entry name" value="BTB"/>
    <property type="match status" value="1"/>
</dbReference>
<comment type="caution">
    <text evidence="15">The sequence shown here is derived from an EMBL/GenBank/DDBJ whole genome shotgun (WGS) entry which is preliminary data.</text>
</comment>
<evidence type="ECO:0000256" key="4">
    <source>
        <dbReference type="ARBA" id="ARBA00022737"/>
    </source>
</evidence>
<proteinExistence type="predicted"/>
<dbReference type="EMBL" id="JAHKSW010000008">
    <property type="protein sequence ID" value="KAG7329156.1"/>
    <property type="molecule type" value="Genomic_DNA"/>
</dbReference>
<dbReference type="PROSITE" id="PS00028">
    <property type="entry name" value="ZINC_FINGER_C2H2_1"/>
    <property type="match status" value="3"/>
</dbReference>
<evidence type="ECO:0000256" key="12">
    <source>
        <dbReference type="SAM" id="MobiDB-lite"/>
    </source>
</evidence>
<keyword evidence="2" id="KW-0678">Repressor</keyword>
<feature type="compositionally biased region" description="Polar residues" evidence="12">
    <location>
        <begin position="456"/>
        <end position="470"/>
    </location>
</feature>
<keyword evidence="5 11" id="KW-0863">Zinc-finger</keyword>
<evidence type="ECO:0000313" key="15">
    <source>
        <dbReference type="EMBL" id="KAG7329156.1"/>
    </source>
</evidence>
<dbReference type="InterPro" id="IPR000210">
    <property type="entry name" value="BTB/POZ_dom"/>
</dbReference>
<evidence type="ECO:0000313" key="16">
    <source>
        <dbReference type="Proteomes" id="UP000824219"/>
    </source>
</evidence>
<keyword evidence="4" id="KW-0677">Repeat</keyword>
<keyword evidence="10" id="KW-0539">Nucleus</keyword>
<keyword evidence="6" id="KW-0862">Zinc</keyword>
<name>A0A9D3NTK4_9TELE</name>
<feature type="region of interest" description="Disordered" evidence="12">
    <location>
        <begin position="183"/>
        <end position="204"/>
    </location>
</feature>
<evidence type="ECO:0000259" key="13">
    <source>
        <dbReference type="PROSITE" id="PS50097"/>
    </source>
</evidence>
<keyword evidence="8" id="KW-0238">DNA-binding</keyword>
<dbReference type="PANTHER" id="PTHR46105">
    <property type="entry name" value="AGAP004733-PA"/>
    <property type="match status" value="1"/>
</dbReference>
<feature type="domain" description="C2H2-type" evidence="14">
    <location>
        <begin position="552"/>
        <end position="580"/>
    </location>
</feature>
<evidence type="ECO:0000256" key="2">
    <source>
        <dbReference type="ARBA" id="ARBA00022491"/>
    </source>
</evidence>
<gene>
    <name evidence="15" type="ORF">KOW79_007330</name>
</gene>
<accession>A0A9D3NTK4</accession>
<keyword evidence="7" id="KW-0805">Transcription regulation</keyword>
<feature type="domain" description="BTB" evidence="13">
    <location>
        <begin position="88"/>
        <end position="150"/>
    </location>
</feature>
<dbReference type="SMART" id="SM00355">
    <property type="entry name" value="ZnF_C2H2"/>
    <property type="match status" value="3"/>
</dbReference>
<dbReference type="AlphaFoldDB" id="A0A9D3NTK4"/>
<dbReference type="SUPFAM" id="SSF57667">
    <property type="entry name" value="beta-beta-alpha zinc fingers"/>
    <property type="match status" value="1"/>
</dbReference>
<evidence type="ECO:0008006" key="17">
    <source>
        <dbReference type="Google" id="ProtNLM"/>
    </source>
</evidence>
<feature type="region of interest" description="Disordered" evidence="12">
    <location>
        <begin position="250"/>
        <end position="357"/>
    </location>
</feature>
<evidence type="ECO:0000256" key="10">
    <source>
        <dbReference type="ARBA" id="ARBA00023242"/>
    </source>
</evidence>
<dbReference type="GO" id="GO:0000981">
    <property type="term" value="F:DNA-binding transcription factor activity, RNA polymerase II-specific"/>
    <property type="evidence" value="ECO:0007669"/>
    <property type="project" value="TreeGrafter"/>
</dbReference>
<dbReference type="GO" id="GO:0005634">
    <property type="term" value="C:nucleus"/>
    <property type="evidence" value="ECO:0007669"/>
    <property type="project" value="UniProtKB-SubCell"/>
</dbReference>
<feature type="compositionally biased region" description="Polar residues" evidence="12">
    <location>
        <begin position="332"/>
        <end position="357"/>
    </location>
</feature>
<feature type="domain" description="C2H2-type" evidence="14">
    <location>
        <begin position="524"/>
        <end position="551"/>
    </location>
</feature>
<evidence type="ECO:0000256" key="3">
    <source>
        <dbReference type="ARBA" id="ARBA00022723"/>
    </source>
</evidence>
<dbReference type="Gene3D" id="3.30.160.60">
    <property type="entry name" value="Classic Zinc Finger"/>
    <property type="match status" value="3"/>
</dbReference>
<dbReference type="SUPFAM" id="SSF54695">
    <property type="entry name" value="POZ domain"/>
    <property type="match status" value="1"/>
</dbReference>
<evidence type="ECO:0000256" key="8">
    <source>
        <dbReference type="ARBA" id="ARBA00023125"/>
    </source>
</evidence>
<feature type="domain" description="C2H2-type" evidence="14">
    <location>
        <begin position="496"/>
        <end position="523"/>
    </location>
</feature>
<organism evidence="15 16">
    <name type="scientific">Hemibagrus wyckioides</name>
    <dbReference type="NCBI Taxonomy" id="337641"/>
    <lineage>
        <taxon>Eukaryota</taxon>
        <taxon>Metazoa</taxon>
        <taxon>Chordata</taxon>
        <taxon>Craniata</taxon>
        <taxon>Vertebrata</taxon>
        <taxon>Euteleostomi</taxon>
        <taxon>Actinopterygii</taxon>
        <taxon>Neopterygii</taxon>
        <taxon>Teleostei</taxon>
        <taxon>Ostariophysi</taxon>
        <taxon>Siluriformes</taxon>
        <taxon>Bagridae</taxon>
        <taxon>Hemibagrus</taxon>
    </lineage>
</organism>
<dbReference type="FunFam" id="3.30.160.60:FF:000749">
    <property type="entry name" value="Transcriptional regulator Kaiso"/>
    <property type="match status" value="1"/>
</dbReference>
<dbReference type="Proteomes" id="UP000824219">
    <property type="component" value="Linkage Group LG08"/>
</dbReference>
<evidence type="ECO:0000256" key="6">
    <source>
        <dbReference type="ARBA" id="ARBA00022833"/>
    </source>
</evidence>
<dbReference type="PROSITE" id="PS50157">
    <property type="entry name" value="ZINC_FINGER_C2H2_2"/>
    <property type="match status" value="3"/>
</dbReference>
<keyword evidence="3" id="KW-0479">Metal-binding</keyword>
<keyword evidence="9" id="KW-0804">Transcription</keyword>
<feature type="region of interest" description="Disordered" evidence="12">
    <location>
        <begin position="661"/>
        <end position="680"/>
    </location>
</feature>
<feature type="region of interest" description="Disordered" evidence="12">
    <location>
        <begin position="445"/>
        <end position="483"/>
    </location>
</feature>
<evidence type="ECO:0000256" key="5">
    <source>
        <dbReference type="ARBA" id="ARBA00022771"/>
    </source>
</evidence>
<evidence type="ECO:0000256" key="1">
    <source>
        <dbReference type="ARBA" id="ARBA00004123"/>
    </source>
</evidence>
<dbReference type="InterPro" id="IPR013087">
    <property type="entry name" value="Znf_C2H2_type"/>
</dbReference>
<comment type="subcellular location">
    <subcellularLocation>
        <location evidence="1">Nucleus</location>
    </subcellularLocation>
</comment>
<dbReference type="InterPro" id="IPR011333">
    <property type="entry name" value="SKP1/BTB/POZ_sf"/>
</dbReference>
<dbReference type="InterPro" id="IPR050457">
    <property type="entry name" value="ZnFinger_BTB_dom_contain"/>
</dbReference>
<dbReference type="Gene3D" id="3.30.710.10">
    <property type="entry name" value="Potassium Channel Kv1.1, Chain A"/>
    <property type="match status" value="1"/>
</dbReference>
<evidence type="ECO:0000256" key="9">
    <source>
        <dbReference type="ARBA" id="ARBA00023163"/>
    </source>
</evidence>
<dbReference type="PANTHER" id="PTHR46105:SF27">
    <property type="entry name" value="TRANSCRIPTIONAL REGULATOR KAISO"/>
    <property type="match status" value="1"/>
</dbReference>
<sequence>MLAPAVFATPVGYTESRSLPSAPTTDFLLSAATNRHCVFFSTSQPEAWIQTLRTAGMSKLKLISVTDTQFPVSLLEAISEQRNNGLFCDVTIIVQDRKFRAHKTMLSASSTYFRQLFSVAGQVIELNFVKADIFEEVLNYIYTAKIHRIRSDKIEDLISAGQILGVKFIANLATPLSQVKGLPGLSKEGDSSNANTNEKNETGVEYMPVITESFTLSAEEFKMVSGNVDRDDPDSDDVLFVSEVEVPKAQKTKQSQVIDLDVDQGPEPKKKKGTNEEKLNTQSGNVQHEESKLPSEGEVPKKFQESPEPHAIPAADTMSPNPSGDVMAYDARSSTQSAPSTPARVNSLTPDSLNTTLPLEPSEVLGVQKKKVLLEQLPDRPSKIRLSDVRPTFSPNNGTGLDAALTKKTITLDKASEIDSLSSGCKVYANIGENTYDIVPVKEYSGEGEARPSPGRKSQTSVQAASNLSPGSPRGKKKGKEQEDHYELIMDGKTFYVCVVCKRPYVCLTSLRRHFNTHSWERKYPCRYCDKVFALAEYRTKHEITHTGERRYQCLVCNEMFLNYQLLSSHCKQMHNQDPSGRKEKDDTDNNLYRLLPCKTLQFKPYSFVSGETGGIPIINENGIVQHVNPGRPQFPNQELHSSQSKMLNWDDIFIEPDVHARPGAHARPGPPPRPANQMNVDNSTEFEFVIPETY</sequence>
<evidence type="ECO:0000256" key="11">
    <source>
        <dbReference type="PROSITE-ProRule" id="PRU00042"/>
    </source>
</evidence>
<dbReference type="Pfam" id="PF00651">
    <property type="entry name" value="BTB"/>
    <property type="match status" value="1"/>
</dbReference>
<dbReference type="GO" id="GO:0008270">
    <property type="term" value="F:zinc ion binding"/>
    <property type="evidence" value="ECO:0007669"/>
    <property type="project" value="UniProtKB-KW"/>
</dbReference>
<keyword evidence="16" id="KW-1185">Reference proteome</keyword>
<reference evidence="15 16" key="1">
    <citation type="submission" date="2021-06" db="EMBL/GenBank/DDBJ databases">
        <title>Chromosome-level genome assembly of the red-tail catfish (Hemibagrus wyckioides).</title>
        <authorList>
            <person name="Shao F."/>
        </authorList>
    </citation>
    <scope>NUCLEOTIDE SEQUENCE [LARGE SCALE GENOMIC DNA]</scope>
    <source>
        <strain evidence="15">EC202008001</strain>
        <tissue evidence="15">Blood</tissue>
    </source>
</reference>
<dbReference type="OrthoDB" id="6359816at2759"/>
<dbReference type="FunFam" id="3.30.160.60:FF:000235">
    <property type="entry name" value="Zinc finger and BTB domain containing 38"/>
    <property type="match status" value="1"/>
</dbReference>
<dbReference type="PROSITE" id="PS50097">
    <property type="entry name" value="BTB"/>
    <property type="match status" value="1"/>
</dbReference>
<evidence type="ECO:0000256" key="7">
    <source>
        <dbReference type="ARBA" id="ARBA00023015"/>
    </source>
</evidence>